<dbReference type="PROSITE" id="PS51194">
    <property type="entry name" value="HELICASE_CTER"/>
    <property type="match status" value="1"/>
</dbReference>
<accession>A0A1I3GKY3</accession>
<evidence type="ECO:0000256" key="3">
    <source>
        <dbReference type="ARBA" id="ARBA00022840"/>
    </source>
</evidence>
<evidence type="ECO:0000256" key="4">
    <source>
        <dbReference type="ARBA" id="ARBA00023125"/>
    </source>
</evidence>
<dbReference type="PANTHER" id="PTHR13710:SF105">
    <property type="entry name" value="ATP-DEPENDENT DNA HELICASE Q1"/>
    <property type="match status" value="1"/>
</dbReference>
<dbReference type="AlphaFoldDB" id="A0A1I3GKY3"/>
<evidence type="ECO:0000256" key="7">
    <source>
        <dbReference type="ARBA" id="ARBA00034808"/>
    </source>
</evidence>
<dbReference type="Proteomes" id="UP000183018">
    <property type="component" value="Unassembled WGS sequence"/>
</dbReference>
<dbReference type="GO" id="GO:0005694">
    <property type="term" value="C:chromosome"/>
    <property type="evidence" value="ECO:0007669"/>
    <property type="project" value="TreeGrafter"/>
</dbReference>
<keyword evidence="4" id="KW-0238">DNA-binding</keyword>
<organism evidence="10 11">
    <name type="scientific">Phytopseudomonas argentinensis</name>
    <dbReference type="NCBI Taxonomy" id="289370"/>
    <lineage>
        <taxon>Bacteria</taxon>
        <taxon>Pseudomonadati</taxon>
        <taxon>Pseudomonadota</taxon>
        <taxon>Gammaproteobacteria</taxon>
        <taxon>Pseudomonadales</taxon>
        <taxon>Pseudomonadaceae</taxon>
        <taxon>Phytopseudomonas</taxon>
    </lineage>
</organism>
<keyword evidence="2" id="KW-0547">Nucleotide-binding</keyword>
<comment type="catalytic activity">
    <reaction evidence="6">
        <text>Couples ATP hydrolysis with the unwinding of duplex DNA by translocating in the 3'-5' direction.</text>
        <dbReference type="EC" id="5.6.2.4"/>
    </reaction>
</comment>
<keyword evidence="3" id="KW-0067">ATP-binding</keyword>
<dbReference type="STRING" id="289370.SAMN05216602_0179"/>
<dbReference type="EC" id="5.6.2.4" evidence="7"/>
<evidence type="ECO:0000256" key="1">
    <source>
        <dbReference type="ARBA" id="ARBA00005446"/>
    </source>
</evidence>
<dbReference type="Pfam" id="PF00270">
    <property type="entry name" value="DEAD"/>
    <property type="match status" value="1"/>
</dbReference>
<dbReference type="Gene3D" id="3.40.50.300">
    <property type="entry name" value="P-loop containing nucleotide triphosphate hydrolases"/>
    <property type="match status" value="2"/>
</dbReference>
<evidence type="ECO:0000313" key="11">
    <source>
        <dbReference type="Proteomes" id="UP000183018"/>
    </source>
</evidence>
<proteinExistence type="inferred from homology"/>
<dbReference type="GO" id="GO:0043138">
    <property type="term" value="F:3'-5' DNA helicase activity"/>
    <property type="evidence" value="ECO:0007669"/>
    <property type="project" value="UniProtKB-EC"/>
</dbReference>
<dbReference type="InterPro" id="IPR011545">
    <property type="entry name" value="DEAD/DEAH_box_helicase_dom"/>
</dbReference>
<protein>
    <recommendedName>
        <fullName evidence="7">DNA 3'-5' helicase</fullName>
        <ecNumber evidence="7">5.6.2.4</ecNumber>
    </recommendedName>
</protein>
<dbReference type="SMART" id="SM00487">
    <property type="entry name" value="DEXDc"/>
    <property type="match status" value="1"/>
</dbReference>
<keyword evidence="5" id="KW-0413">Isomerase</keyword>
<dbReference type="GO" id="GO:0005737">
    <property type="term" value="C:cytoplasm"/>
    <property type="evidence" value="ECO:0007669"/>
    <property type="project" value="TreeGrafter"/>
</dbReference>
<gene>
    <name evidence="10" type="ORF">SAMN05216602_0179</name>
</gene>
<evidence type="ECO:0000256" key="5">
    <source>
        <dbReference type="ARBA" id="ARBA00023235"/>
    </source>
</evidence>
<dbReference type="InterPro" id="IPR001650">
    <property type="entry name" value="Helicase_C-like"/>
</dbReference>
<comment type="similarity">
    <text evidence="1">Belongs to the helicase family. RecQ subfamily.</text>
</comment>
<dbReference type="GO" id="GO:0003677">
    <property type="term" value="F:DNA binding"/>
    <property type="evidence" value="ECO:0007669"/>
    <property type="project" value="UniProtKB-KW"/>
</dbReference>
<dbReference type="InterPro" id="IPR027417">
    <property type="entry name" value="P-loop_NTPase"/>
</dbReference>
<dbReference type="PROSITE" id="PS51192">
    <property type="entry name" value="HELICASE_ATP_BIND_1"/>
    <property type="match status" value="1"/>
</dbReference>
<dbReference type="Pfam" id="PF00271">
    <property type="entry name" value="Helicase_C"/>
    <property type="match status" value="1"/>
</dbReference>
<keyword evidence="10" id="KW-0347">Helicase</keyword>
<dbReference type="RefSeq" id="WP_083414417.1">
    <property type="nucleotide sequence ID" value="NZ_FORC01000001.1"/>
</dbReference>
<dbReference type="NCBIfam" id="NF041063">
    <property type="entry name" value="DpdF"/>
    <property type="match status" value="1"/>
</dbReference>
<sequence>MIQAQWNALQRALLVPECQSEQTVVEPYFLRLLMVFGDANAGSADRAVACRDAFGCAQAHGCTDLLLQLPAGSVERQHLARVGLAQDPLTDRIRLEAALEEAEFAVYRRQRRRVLHQPQIDVALSSALGRVGFSNYNGLGQQTAVRTLLTSPDDSTVFINLPTGCGKTLAVHALSLFAYRQKVVLVIVPTTGLAIEQAARAGEVLEAAGCDHGGSYVWIGGQEQAERREIRERLHCGTQRILFCAPESAISGLRPLLFELAGKGLLGALVIDEAHLVGQWGAEFRPDFQLLAPLFHSLREQSSSAIRTLLMSATFNSAALEVLKGAFVPEGTQAIEINGSFLRPELNFNVRRVLAEEEHRQVVVDLLWRLPRPLILYTTTREDAQNWRDMLVKQGFRRLGLFHGETNTQERERLIGQWRDDHLDIMVATSAFGVGMDKSDVRSVLHAAVPENLDRFYQEAGRAGRDGNACWSWLVFYPGQINVAEQISRARLISSEVGLDRWNTLLQSRRRSSDDCFSVSLSMLRRDLKRRSEGNAEWNVRTLLLMQRAGLIRLRYSPPEVPLENAAVVDTELPQGDNYFDRIDIQVLMDAHQSTDTWRHYVDPQRALEQRAMANGFASLRRWLDDPDQSLCRQLEEFYRLDGISPERSCGGCPGCRAQGRGPFTPTLSASFHVTGVVTPAMPKWMPDSQLLRIRYRTESYRSVTPRALIHNWRRWMIALLRSQQVQAVRASRALLDEIQTDAGLKTLPFWCALEPRDSAGSWTELVLLMPGESNLPAGGYEVPARLIVAPETLSDPYHPYRSWWECDSQSKDLVDFEREI</sequence>
<evidence type="ECO:0000256" key="2">
    <source>
        <dbReference type="ARBA" id="ARBA00022741"/>
    </source>
</evidence>
<dbReference type="PANTHER" id="PTHR13710">
    <property type="entry name" value="DNA HELICASE RECQ FAMILY MEMBER"/>
    <property type="match status" value="1"/>
</dbReference>
<feature type="domain" description="Helicase ATP-binding" evidence="8">
    <location>
        <begin position="148"/>
        <end position="333"/>
    </location>
</feature>
<evidence type="ECO:0000259" key="9">
    <source>
        <dbReference type="PROSITE" id="PS51194"/>
    </source>
</evidence>
<dbReference type="GO" id="GO:0006310">
    <property type="term" value="P:DNA recombination"/>
    <property type="evidence" value="ECO:0007669"/>
    <property type="project" value="TreeGrafter"/>
</dbReference>
<dbReference type="SUPFAM" id="SSF52540">
    <property type="entry name" value="P-loop containing nucleoside triphosphate hydrolases"/>
    <property type="match status" value="1"/>
</dbReference>
<dbReference type="InterPro" id="IPR014001">
    <property type="entry name" value="Helicase_ATP-bd"/>
</dbReference>
<name>A0A1I3GKY3_9GAMM</name>
<keyword evidence="10" id="KW-0378">Hydrolase</keyword>
<evidence type="ECO:0000256" key="6">
    <source>
        <dbReference type="ARBA" id="ARBA00034617"/>
    </source>
</evidence>
<keyword evidence="11" id="KW-1185">Reference proteome</keyword>
<dbReference type="GO" id="GO:0005524">
    <property type="term" value="F:ATP binding"/>
    <property type="evidence" value="ECO:0007669"/>
    <property type="project" value="UniProtKB-KW"/>
</dbReference>
<dbReference type="SMART" id="SM00490">
    <property type="entry name" value="HELICc"/>
    <property type="match status" value="1"/>
</dbReference>
<feature type="domain" description="Helicase C-terminal" evidence="9">
    <location>
        <begin position="362"/>
        <end position="510"/>
    </location>
</feature>
<reference evidence="11" key="1">
    <citation type="submission" date="2016-10" db="EMBL/GenBank/DDBJ databases">
        <authorList>
            <person name="Varghese N."/>
            <person name="Submissions S."/>
        </authorList>
    </citation>
    <scope>NUCLEOTIDE SEQUENCE [LARGE SCALE GENOMIC DNA]</scope>
    <source>
        <strain evidence="11">LMG 22563</strain>
    </source>
</reference>
<dbReference type="OrthoDB" id="9760034at2"/>
<evidence type="ECO:0000259" key="8">
    <source>
        <dbReference type="PROSITE" id="PS51192"/>
    </source>
</evidence>
<dbReference type="GO" id="GO:0006281">
    <property type="term" value="P:DNA repair"/>
    <property type="evidence" value="ECO:0007669"/>
    <property type="project" value="TreeGrafter"/>
</dbReference>
<dbReference type="GO" id="GO:0009378">
    <property type="term" value="F:four-way junction helicase activity"/>
    <property type="evidence" value="ECO:0007669"/>
    <property type="project" value="TreeGrafter"/>
</dbReference>
<evidence type="ECO:0000313" key="10">
    <source>
        <dbReference type="EMBL" id="SFI24165.1"/>
    </source>
</evidence>
<dbReference type="EMBL" id="FORC01000001">
    <property type="protein sequence ID" value="SFI24165.1"/>
    <property type="molecule type" value="Genomic_DNA"/>
</dbReference>